<dbReference type="EMBL" id="VTUZ01000032">
    <property type="protein sequence ID" value="KAA1003837.1"/>
    <property type="molecule type" value="Genomic_DNA"/>
</dbReference>
<evidence type="ECO:0000313" key="2">
    <source>
        <dbReference type="Proteomes" id="UP000325273"/>
    </source>
</evidence>
<comment type="caution">
    <text evidence="1">The sequence shown here is derived from an EMBL/GenBank/DDBJ whole genome shotgun (WGS) entry which is preliminary data.</text>
</comment>
<protein>
    <submittedName>
        <fullName evidence="1">Uncharacterized protein</fullName>
    </submittedName>
</protein>
<proteinExistence type="predicted"/>
<sequence>MREIYRCVEYRHQVEIEVWPPAVTLNFEDEWTANPINAQTRFAATVFNSSQGALWEVHDVLGNPGAGSIDATGLYRAPPKGALPDCFTEVVVATAREDRLRKAYAWVTLVGTGPAAAPRPSVEIWPRRVNLYYRQGFNNNYIDDSNKMRLFTATASHDPAPAFEWLVDGVVQGGATDPWFLYQAPGNGGTQVVTVSVRNQAQAAIRDDARVLLLNYTWPAA</sequence>
<reference evidence="1 2" key="1">
    <citation type="submission" date="2019-08" db="EMBL/GenBank/DDBJ databases">
        <title>Paraburkholderia sp. DCY113.</title>
        <authorList>
            <person name="Kang J."/>
        </authorList>
    </citation>
    <scope>NUCLEOTIDE SEQUENCE [LARGE SCALE GENOMIC DNA]</scope>
    <source>
        <strain evidence="1 2">DCY113</strain>
    </source>
</reference>
<dbReference type="AlphaFoldDB" id="A0A5B0GK62"/>
<gene>
    <name evidence="1" type="ORF">FVF58_34710</name>
</gene>
<evidence type="ECO:0000313" key="1">
    <source>
        <dbReference type="EMBL" id="KAA1003837.1"/>
    </source>
</evidence>
<accession>A0A5B0GK62</accession>
<dbReference type="Proteomes" id="UP000325273">
    <property type="component" value="Unassembled WGS sequence"/>
</dbReference>
<dbReference type="RefSeq" id="WP_149674241.1">
    <property type="nucleotide sequence ID" value="NZ_VTUZ01000032.1"/>
</dbReference>
<keyword evidence="2" id="KW-1185">Reference proteome</keyword>
<organism evidence="1 2">
    <name type="scientific">Paraburkholderia panacisoli</name>
    <dbReference type="NCBI Taxonomy" id="2603818"/>
    <lineage>
        <taxon>Bacteria</taxon>
        <taxon>Pseudomonadati</taxon>
        <taxon>Pseudomonadota</taxon>
        <taxon>Betaproteobacteria</taxon>
        <taxon>Burkholderiales</taxon>
        <taxon>Burkholderiaceae</taxon>
        <taxon>Paraburkholderia</taxon>
    </lineage>
</organism>
<name>A0A5B0GK62_9BURK</name>